<dbReference type="AlphaFoldDB" id="A0A915JL19"/>
<protein>
    <submittedName>
        <fullName evidence="2">Uncharacterized protein</fullName>
    </submittedName>
</protein>
<dbReference type="Proteomes" id="UP000887565">
    <property type="component" value="Unplaced"/>
</dbReference>
<keyword evidence="1" id="KW-1185">Reference proteome</keyword>
<accession>A0A915JL19</accession>
<sequence>MSLMGVEPFDNFHSIHFKTSLWNCSSKFNKLVRQAAGVVMCVATTTSLSLVSCRPLIGRSHGYHVSLRVSNYKSPNVHYMQKIEKTTTTRKTAKKPIVKCNLVAVDFKSKCFEIITNKFSTEKYCCTIF</sequence>
<evidence type="ECO:0000313" key="2">
    <source>
        <dbReference type="WBParaSite" id="nRc.2.0.1.t26798-RA"/>
    </source>
</evidence>
<dbReference type="WBParaSite" id="nRc.2.0.1.t26798-RA">
    <property type="protein sequence ID" value="nRc.2.0.1.t26798-RA"/>
    <property type="gene ID" value="nRc.2.0.1.g26798"/>
</dbReference>
<proteinExistence type="predicted"/>
<reference evidence="2" key="1">
    <citation type="submission" date="2022-11" db="UniProtKB">
        <authorList>
            <consortium name="WormBaseParasite"/>
        </authorList>
    </citation>
    <scope>IDENTIFICATION</scope>
</reference>
<evidence type="ECO:0000313" key="1">
    <source>
        <dbReference type="Proteomes" id="UP000887565"/>
    </source>
</evidence>
<name>A0A915JL19_ROMCU</name>
<organism evidence="1 2">
    <name type="scientific">Romanomermis culicivorax</name>
    <name type="common">Nematode worm</name>
    <dbReference type="NCBI Taxonomy" id="13658"/>
    <lineage>
        <taxon>Eukaryota</taxon>
        <taxon>Metazoa</taxon>
        <taxon>Ecdysozoa</taxon>
        <taxon>Nematoda</taxon>
        <taxon>Enoplea</taxon>
        <taxon>Dorylaimia</taxon>
        <taxon>Mermithida</taxon>
        <taxon>Mermithoidea</taxon>
        <taxon>Mermithidae</taxon>
        <taxon>Romanomermis</taxon>
    </lineage>
</organism>